<evidence type="ECO:0000313" key="7">
    <source>
        <dbReference type="EMBL" id="MBB4042951.1"/>
    </source>
</evidence>
<keyword evidence="5" id="KW-0732">Signal</keyword>
<dbReference type="InterPro" id="IPR025380">
    <property type="entry name" value="DUF4369"/>
</dbReference>
<accession>A0A840CVR3</accession>
<dbReference type="InterPro" id="IPR013766">
    <property type="entry name" value="Thioredoxin_domain"/>
</dbReference>
<keyword evidence="2" id="KW-0201">Cytochrome c-type biogenesis</keyword>
<dbReference type="Pfam" id="PF14289">
    <property type="entry name" value="DUF4369"/>
    <property type="match status" value="1"/>
</dbReference>
<keyword evidence="8" id="KW-1185">Reference proteome</keyword>
<feature type="chain" id="PRO_5032861427" evidence="5">
    <location>
        <begin position="28"/>
        <end position="391"/>
    </location>
</feature>
<reference evidence="7" key="1">
    <citation type="submission" date="2020-08" db="EMBL/GenBank/DDBJ databases">
        <title>Genomic Encyclopedia of Type Strains, Phase IV (KMG-IV): sequencing the most valuable type-strain genomes for metagenomic binning, comparative biology and taxonomic classification.</title>
        <authorList>
            <person name="Goeker M."/>
        </authorList>
    </citation>
    <scope>NUCLEOTIDE SEQUENCE [LARGE SCALE GENOMIC DNA]</scope>
    <source>
        <strain evidence="7">DSM 105720</strain>
    </source>
</reference>
<dbReference type="EMBL" id="JACIER010000002">
    <property type="protein sequence ID" value="MBB4042951.1"/>
    <property type="molecule type" value="Genomic_DNA"/>
</dbReference>
<dbReference type="GO" id="GO:0016491">
    <property type="term" value="F:oxidoreductase activity"/>
    <property type="evidence" value="ECO:0007669"/>
    <property type="project" value="InterPro"/>
</dbReference>
<dbReference type="SUPFAM" id="SSF52833">
    <property type="entry name" value="Thioredoxin-like"/>
    <property type="match status" value="1"/>
</dbReference>
<evidence type="ECO:0000256" key="4">
    <source>
        <dbReference type="ARBA" id="ARBA00023284"/>
    </source>
</evidence>
<dbReference type="Proteomes" id="UP000560658">
    <property type="component" value="Unassembled WGS sequence"/>
</dbReference>
<keyword evidence="4" id="KW-0676">Redox-active center</keyword>
<evidence type="ECO:0000259" key="6">
    <source>
        <dbReference type="PROSITE" id="PS51352"/>
    </source>
</evidence>
<dbReference type="Pfam" id="PF00578">
    <property type="entry name" value="AhpC-TSA"/>
    <property type="match status" value="1"/>
</dbReference>
<dbReference type="InterPro" id="IPR000866">
    <property type="entry name" value="AhpC/TSA"/>
</dbReference>
<name>A0A840CVR3_9BACE</name>
<dbReference type="Gene3D" id="3.40.30.10">
    <property type="entry name" value="Glutaredoxin"/>
    <property type="match status" value="1"/>
</dbReference>
<gene>
    <name evidence="7" type="ORF">GGR06_000716</name>
</gene>
<dbReference type="GO" id="GO:0016209">
    <property type="term" value="F:antioxidant activity"/>
    <property type="evidence" value="ECO:0007669"/>
    <property type="project" value="InterPro"/>
</dbReference>
<evidence type="ECO:0000256" key="5">
    <source>
        <dbReference type="SAM" id="SignalP"/>
    </source>
</evidence>
<dbReference type="AlphaFoldDB" id="A0A840CVR3"/>
<dbReference type="RefSeq" id="WP_183207790.1">
    <property type="nucleotide sequence ID" value="NZ_JACIER010000002.1"/>
</dbReference>
<dbReference type="GO" id="GO:0017004">
    <property type="term" value="P:cytochrome complex assembly"/>
    <property type="evidence" value="ECO:0007669"/>
    <property type="project" value="UniProtKB-KW"/>
</dbReference>
<comment type="caution">
    <text evidence="7">The sequence shown here is derived from an EMBL/GenBank/DDBJ whole genome shotgun (WGS) entry which is preliminary data.</text>
</comment>
<evidence type="ECO:0000256" key="1">
    <source>
        <dbReference type="ARBA" id="ARBA00004196"/>
    </source>
</evidence>
<protein>
    <submittedName>
        <fullName evidence="7">Peroxiredoxin</fullName>
    </submittedName>
</protein>
<dbReference type="PANTHER" id="PTHR42852">
    <property type="entry name" value="THIOL:DISULFIDE INTERCHANGE PROTEIN DSBE"/>
    <property type="match status" value="1"/>
</dbReference>
<evidence type="ECO:0000256" key="2">
    <source>
        <dbReference type="ARBA" id="ARBA00022748"/>
    </source>
</evidence>
<evidence type="ECO:0000256" key="3">
    <source>
        <dbReference type="ARBA" id="ARBA00023157"/>
    </source>
</evidence>
<organism evidence="7 8">
    <name type="scientific">Bacteroides reticulotermitis</name>
    <dbReference type="NCBI Taxonomy" id="1133319"/>
    <lineage>
        <taxon>Bacteria</taxon>
        <taxon>Pseudomonadati</taxon>
        <taxon>Bacteroidota</taxon>
        <taxon>Bacteroidia</taxon>
        <taxon>Bacteroidales</taxon>
        <taxon>Bacteroidaceae</taxon>
        <taxon>Bacteroides</taxon>
    </lineage>
</organism>
<dbReference type="InterPro" id="IPR036249">
    <property type="entry name" value="Thioredoxin-like_sf"/>
</dbReference>
<sequence>MKKLKTVLGVCLSTLCMLSCQSQPATSYTITGNLEGLPEGARVQLVPISHDDEKPLVDTVAVHGKFTFKGSAKEPLLVGLSINDMYGRYAFMLENGKLMITGKVTVNKQGDNTFAQFADMKVVGSPLTTEYLKKINVREQMDSIYKANAEKFKDINEALTAARGAKDKAKLDSLATTEAYKAYGEADKKFFATVDSTYKKAVMENKDSFWGPLLMISLTSYLSEEMKPWYEALSPAAKESYYGKKVKEELYPAGKVGAKVPGFTAKGQDGKEVSLAELCQGKKYILIDFWASWCNPCRKEIPNLKKLYAQYAAKGFQIVSISIDKKEAEWLKALKEEQLTWPNYRDTEGIATLYKVKFVPTMYLIDAQGVMVGENLRGEDLANKLGELFGK</sequence>
<comment type="subcellular location">
    <subcellularLocation>
        <location evidence="1">Cell envelope</location>
    </subcellularLocation>
</comment>
<evidence type="ECO:0000313" key="8">
    <source>
        <dbReference type="Proteomes" id="UP000560658"/>
    </source>
</evidence>
<dbReference type="CDD" id="cd02966">
    <property type="entry name" value="TlpA_like_family"/>
    <property type="match status" value="1"/>
</dbReference>
<dbReference type="PROSITE" id="PS51352">
    <property type="entry name" value="THIOREDOXIN_2"/>
    <property type="match status" value="1"/>
</dbReference>
<keyword evidence="3" id="KW-1015">Disulfide bond</keyword>
<dbReference type="GO" id="GO:0030313">
    <property type="term" value="C:cell envelope"/>
    <property type="evidence" value="ECO:0007669"/>
    <property type="project" value="UniProtKB-SubCell"/>
</dbReference>
<dbReference type="InterPro" id="IPR050553">
    <property type="entry name" value="Thioredoxin_ResA/DsbE_sf"/>
</dbReference>
<feature type="signal peptide" evidence="5">
    <location>
        <begin position="1"/>
        <end position="27"/>
    </location>
</feature>
<dbReference type="PANTHER" id="PTHR42852:SF6">
    <property type="entry name" value="THIOL:DISULFIDE INTERCHANGE PROTEIN DSBE"/>
    <property type="match status" value="1"/>
</dbReference>
<feature type="domain" description="Thioredoxin" evidence="6">
    <location>
        <begin position="254"/>
        <end position="391"/>
    </location>
</feature>
<proteinExistence type="predicted"/>